<protein>
    <submittedName>
        <fullName evidence="1">Uncharacterized protein</fullName>
    </submittedName>
</protein>
<dbReference type="EMBL" id="CP017015">
    <property type="protein sequence ID" value="AOG60544.1"/>
    <property type="molecule type" value="Genomic_DNA"/>
</dbReference>
<dbReference type="KEGG" id="shj:SHELI_v1c05930"/>
<evidence type="ECO:0000313" key="2">
    <source>
        <dbReference type="Proteomes" id="UP000094378"/>
    </source>
</evidence>
<reference evidence="1 2" key="1">
    <citation type="submission" date="2016-08" db="EMBL/GenBank/DDBJ databases">
        <title>Complete genome sequence of Spiroplasma helicoides TABS-2 (DSM 22551).</title>
        <authorList>
            <person name="Shen W.-Y."/>
            <person name="Lo W.-S."/>
            <person name="Lai Y.-C."/>
            <person name="Kuo C.-H."/>
        </authorList>
    </citation>
    <scope>NUCLEOTIDE SEQUENCE [LARGE SCALE GENOMIC DNA]</scope>
    <source>
        <strain evidence="1 2">TABS-2</strain>
    </source>
</reference>
<dbReference type="RefSeq" id="WP_069116567.1">
    <property type="nucleotide sequence ID" value="NZ_CP017015.1"/>
</dbReference>
<dbReference type="Proteomes" id="UP000094378">
    <property type="component" value="Chromosome"/>
</dbReference>
<dbReference type="OrthoDB" id="388838at2"/>
<evidence type="ECO:0000313" key="1">
    <source>
        <dbReference type="EMBL" id="AOG60544.1"/>
    </source>
</evidence>
<organism evidence="1 2">
    <name type="scientific">Spiroplasma helicoides</name>
    <dbReference type="NCBI Taxonomy" id="216938"/>
    <lineage>
        <taxon>Bacteria</taxon>
        <taxon>Bacillati</taxon>
        <taxon>Mycoplasmatota</taxon>
        <taxon>Mollicutes</taxon>
        <taxon>Entomoplasmatales</taxon>
        <taxon>Spiroplasmataceae</taxon>
        <taxon>Spiroplasma</taxon>
    </lineage>
</organism>
<gene>
    <name evidence="1" type="ORF">SHELI_v1c05930</name>
</gene>
<proteinExistence type="predicted"/>
<sequence>MDKKIYNLKESSLGKVTFLDGTAFIAIAFTADNGERINEVLILASAEEAVKRFPSYIMELVFKHIQDKQSFHNSMLDWLVENWFDPGILTLQKELATQYGFPEIMNQDPIEWIKSEPEMVPLCLAHIAARFTNGYIKLPSSIRDMEFTCRFVKNVLAINFWEEGNPKSSEPIKKQDF</sequence>
<keyword evidence="2" id="KW-1185">Reference proteome</keyword>
<dbReference type="AlphaFoldDB" id="A0A1B3SKT6"/>
<accession>A0A1B3SKT6</accession>
<dbReference type="STRING" id="216938.SHELI_v1c05930"/>
<name>A0A1B3SKT6_9MOLU</name>